<gene>
    <name evidence="2" type="ORF">PAXRUDRAFT_821553</name>
</gene>
<feature type="compositionally biased region" description="Pro residues" evidence="1">
    <location>
        <begin position="489"/>
        <end position="501"/>
    </location>
</feature>
<feature type="region of interest" description="Disordered" evidence="1">
    <location>
        <begin position="174"/>
        <end position="222"/>
    </location>
</feature>
<evidence type="ECO:0000256" key="1">
    <source>
        <dbReference type="SAM" id="MobiDB-lite"/>
    </source>
</evidence>
<feature type="compositionally biased region" description="Pro residues" evidence="1">
    <location>
        <begin position="63"/>
        <end position="74"/>
    </location>
</feature>
<proteinExistence type="predicted"/>
<feature type="compositionally biased region" description="Polar residues" evidence="1">
    <location>
        <begin position="385"/>
        <end position="394"/>
    </location>
</feature>
<dbReference type="STRING" id="930991.A0A0D0EAQ7"/>
<reference evidence="3" key="2">
    <citation type="submission" date="2015-01" db="EMBL/GenBank/DDBJ databases">
        <title>Evolutionary Origins and Diversification of the Mycorrhizal Mutualists.</title>
        <authorList>
            <consortium name="DOE Joint Genome Institute"/>
            <consortium name="Mycorrhizal Genomics Consortium"/>
            <person name="Kohler A."/>
            <person name="Kuo A."/>
            <person name="Nagy L.G."/>
            <person name="Floudas D."/>
            <person name="Copeland A."/>
            <person name="Barry K.W."/>
            <person name="Cichocki N."/>
            <person name="Veneault-Fourrey C."/>
            <person name="LaButti K."/>
            <person name="Lindquist E.A."/>
            <person name="Lipzen A."/>
            <person name="Lundell T."/>
            <person name="Morin E."/>
            <person name="Murat C."/>
            <person name="Riley R."/>
            <person name="Ohm R."/>
            <person name="Sun H."/>
            <person name="Tunlid A."/>
            <person name="Henrissat B."/>
            <person name="Grigoriev I.V."/>
            <person name="Hibbett D.S."/>
            <person name="Martin F."/>
        </authorList>
    </citation>
    <scope>NUCLEOTIDE SEQUENCE [LARGE SCALE GENOMIC DNA]</scope>
    <source>
        <strain evidence="3">Ve08.2h10</strain>
    </source>
</reference>
<feature type="region of interest" description="Disordered" evidence="1">
    <location>
        <begin position="385"/>
        <end position="556"/>
    </location>
</feature>
<keyword evidence="3" id="KW-1185">Reference proteome</keyword>
<feature type="compositionally biased region" description="Basic residues" evidence="1">
    <location>
        <begin position="655"/>
        <end position="666"/>
    </location>
</feature>
<dbReference type="Proteomes" id="UP000054538">
    <property type="component" value="Unassembled WGS sequence"/>
</dbReference>
<dbReference type="AlphaFoldDB" id="A0A0D0EAQ7"/>
<dbReference type="HOGENOM" id="CLU_380846_0_0_1"/>
<feature type="region of interest" description="Disordered" evidence="1">
    <location>
        <begin position="328"/>
        <end position="356"/>
    </location>
</feature>
<feature type="region of interest" description="Disordered" evidence="1">
    <location>
        <begin position="624"/>
        <end position="666"/>
    </location>
</feature>
<dbReference type="InParanoid" id="A0A0D0EAQ7"/>
<dbReference type="EMBL" id="KN824831">
    <property type="protein sequence ID" value="KIL00560.1"/>
    <property type="molecule type" value="Genomic_DNA"/>
</dbReference>
<evidence type="ECO:0000313" key="2">
    <source>
        <dbReference type="EMBL" id="KIL00560.1"/>
    </source>
</evidence>
<accession>A0A0D0EAQ7</accession>
<reference evidence="2 3" key="1">
    <citation type="submission" date="2014-04" db="EMBL/GenBank/DDBJ databases">
        <authorList>
            <consortium name="DOE Joint Genome Institute"/>
            <person name="Kuo A."/>
            <person name="Kohler A."/>
            <person name="Jargeat P."/>
            <person name="Nagy L.G."/>
            <person name="Floudas D."/>
            <person name="Copeland A."/>
            <person name="Barry K.W."/>
            <person name="Cichocki N."/>
            <person name="Veneault-Fourrey C."/>
            <person name="LaButti K."/>
            <person name="Lindquist E.A."/>
            <person name="Lipzen A."/>
            <person name="Lundell T."/>
            <person name="Morin E."/>
            <person name="Murat C."/>
            <person name="Sun H."/>
            <person name="Tunlid A."/>
            <person name="Henrissat B."/>
            <person name="Grigoriev I.V."/>
            <person name="Hibbett D.S."/>
            <person name="Martin F."/>
            <person name="Nordberg H.P."/>
            <person name="Cantor M.N."/>
            <person name="Hua S.X."/>
        </authorList>
    </citation>
    <scope>NUCLEOTIDE SEQUENCE [LARGE SCALE GENOMIC DNA]</scope>
    <source>
        <strain evidence="2 3">Ve08.2h10</strain>
    </source>
</reference>
<sequence length="666" mass="73149">MTWGVFYRPPQCSDWEDSQGGVRDGQSLSFIKEYSPRNPATIPSPQPYHQPCHSLISPRHPHPPPPPIRNPPSPQFRNPLSDLIRNDPAFSSDPRSHPHFPLTNARSYKDPPSKSLQNYTRHVSLSHEAPHSLENVPITEVLPRISPRPLTEERRTSPLSASVSLECASITTHSTFTPSTASPATSHSHSLPQTSGGRTAFSVAPTSQSTANSSPSSQPQFKNELNLPVSQVLDHPSVLFHTSAPEVTLKAQKPSVLPRTKSIVAKGGMKKLFRRLTNRHGLDRIDEMDETDPFGGSYHHDGPYEAIGNSLAKLGPPHMYNDFVRGDLRNPKRETTTHPSHRVKHKSSTRVPPPTEGENGLFLHLEPGQILQRNAVYAVPIHNGSTWMTPTPNLSRRKAGASVAQPAHSRRQSLPNSLMRHREVTPLAGPQNSNESYSSPPGPRVHYFGDDIPRIPNRSPRSHINRDIPASTVLPPTPRESASHGASPSPFPQLTQPPPPDLISQQGRLMDRPMSDLPPQGLRHRGVGSLDSSRPPDRTKTTQSSGAQVRSLEPPRMRHLPKCLVMPAPLQPQPPTLPPTQAQFVALQHFTSYDIHPDHPGAMYDGGRNPTGKKTTTFPAEKPIAGHATTSHGDSVPTGRNFPSKVVNAAERTKGARRGRLSKRKP</sequence>
<feature type="compositionally biased region" description="Polar residues" evidence="1">
    <location>
        <begin position="430"/>
        <end position="439"/>
    </location>
</feature>
<protein>
    <submittedName>
        <fullName evidence="2">Uncharacterized protein</fullName>
    </submittedName>
</protein>
<evidence type="ECO:0000313" key="3">
    <source>
        <dbReference type="Proteomes" id="UP000054538"/>
    </source>
</evidence>
<feature type="region of interest" description="Disordered" evidence="1">
    <location>
        <begin position="1"/>
        <end position="119"/>
    </location>
</feature>
<organism evidence="2 3">
    <name type="scientific">Paxillus rubicundulus Ve08.2h10</name>
    <dbReference type="NCBI Taxonomy" id="930991"/>
    <lineage>
        <taxon>Eukaryota</taxon>
        <taxon>Fungi</taxon>
        <taxon>Dikarya</taxon>
        <taxon>Basidiomycota</taxon>
        <taxon>Agaricomycotina</taxon>
        <taxon>Agaricomycetes</taxon>
        <taxon>Agaricomycetidae</taxon>
        <taxon>Boletales</taxon>
        <taxon>Paxilineae</taxon>
        <taxon>Paxillaceae</taxon>
        <taxon>Paxillus</taxon>
    </lineage>
</organism>
<dbReference type="OrthoDB" id="2684446at2759"/>
<name>A0A0D0EAQ7_9AGAM</name>
<feature type="compositionally biased region" description="Low complexity" evidence="1">
    <location>
        <begin position="204"/>
        <end position="220"/>
    </location>
</feature>
<feature type="compositionally biased region" description="Low complexity" evidence="1">
    <location>
        <begin position="174"/>
        <end position="190"/>
    </location>
</feature>
<feature type="compositionally biased region" description="Basic residues" evidence="1">
    <location>
        <begin position="339"/>
        <end position="348"/>
    </location>
</feature>